<evidence type="ECO:0000313" key="2">
    <source>
        <dbReference type="Proteomes" id="UP000010478"/>
    </source>
</evidence>
<sequence length="70" mass="7795">MPTPSTDEGIGVSNIGALHEGLPLGRMKPPLLSYARSTFFLTRKLTKINICAVERCGDRPEIRLKRSIDR</sequence>
<name>K9VLI1_9CYAN</name>
<dbReference type="AlphaFoldDB" id="K9VLI1"/>
<dbReference type="Proteomes" id="UP000010478">
    <property type="component" value="Chromosome"/>
</dbReference>
<protein>
    <submittedName>
        <fullName evidence="1">Uncharacterized protein</fullName>
    </submittedName>
</protein>
<keyword evidence="2" id="KW-1185">Reference proteome</keyword>
<accession>K9VLI1</accession>
<gene>
    <name evidence="1" type="ORF">Osc7112_4069</name>
</gene>
<organism evidence="1 2">
    <name type="scientific">Phormidium nigroviride PCC 7112</name>
    <dbReference type="NCBI Taxonomy" id="179408"/>
    <lineage>
        <taxon>Bacteria</taxon>
        <taxon>Bacillati</taxon>
        <taxon>Cyanobacteriota</taxon>
        <taxon>Cyanophyceae</taxon>
        <taxon>Oscillatoriophycideae</taxon>
        <taxon>Oscillatoriales</taxon>
        <taxon>Oscillatoriaceae</taxon>
        <taxon>Phormidium</taxon>
    </lineage>
</organism>
<evidence type="ECO:0000313" key="1">
    <source>
        <dbReference type="EMBL" id="AFZ08399.1"/>
    </source>
</evidence>
<proteinExistence type="predicted"/>
<reference evidence="1 2" key="1">
    <citation type="submission" date="2012-05" db="EMBL/GenBank/DDBJ databases">
        <title>Finished chromosome of genome of Oscillatoria sp. PCC 7112.</title>
        <authorList>
            <consortium name="US DOE Joint Genome Institute"/>
            <person name="Gugger M."/>
            <person name="Coursin T."/>
            <person name="Rippka R."/>
            <person name="Tandeau De Marsac N."/>
            <person name="Huntemann M."/>
            <person name="Wei C.-L."/>
            <person name="Han J."/>
            <person name="Detter J.C."/>
            <person name="Han C."/>
            <person name="Tapia R."/>
            <person name="Davenport K."/>
            <person name="Daligault H."/>
            <person name="Erkkila T."/>
            <person name="Gu W."/>
            <person name="Munk A.C.C."/>
            <person name="Teshima H."/>
            <person name="Xu Y."/>
            <person name="Chain P."/>
            <person name="Chen A."/>
            <person name="Krypides N."/>
            <person name="Mavromatis K."/>
            <person name="Markowitz V."/>
            <person name="Szeto E."/>
            <person name="Ivanova N."/>
            <person name="Mikhailova N."/>
            <person name="Ovchinnikova G."/>
            <person name="Pagani I."/>
            <person name="Pati A."/>
            <person name="Goodwin L."/>
            <person name="Peters L."/>
            <person name="Pitluck S."/>
            <person name="Woyke T."/>
            <person name="Kerfeld C."/>
        </authorList>
    </citation>
    <scope>NUCLEOTIDE SEQUENCE [LARGE SCALE GENOMIC DNA]</scope>
    <source>
        <strain evidence="1 2">PCC 7112</strain>
    </source>
</reference>
<dbReference type="HOGENOM" id="CLU_2754017_0_0_3"/>
<dbReference type="EMBL" id="CP003614">
    <property type="protein sequence ID" value="AFZ08399.1"/>
    <property type="molecule type" value="Genomic_DNA"/>
</dbReference>
<dbReference type="KEGG" id="oni:Osc7112_4069"/>